<name>A0ABP8HPZ4_9BACT</name>
<accession>A0ABP8HPZ4</accession>
<organism evidence="1 2">
    <name type="scientific">Flaviaesturariibacter amylovorans</name>
    <dbReference type="NCBI Taxonomy" id="1084520"/>
    <lineage>
        <taxon>Bacteria</taxon>
        <taxon>Pseudomonadati</taxon>
        <taxon>Bacteroidota</taxon>
        <taxon>Chitinophagia</taxon>
        <taxon>Chitinophagales</taxon>
        <taxon>Chitinophagaceae</taxon>
        <taxon>Flaviaestuariibacter</taxon>
    </lineage>
</organism>
<comment type="caution">
    <text evidence="1">The sequence shown here is derived from an EMBL/GenBank/DDBJ whole genome shotgun (WGS) entry which is preliminary data.</text>
</comment>
<evidence type="ECO:0000313" key="1">
    <source>
        <dbReference type="EMBL" id="GAA4342482.1"/>
    </source>
</evidence>
<evidence type="ECO:0000313" key="2">
    <source>
        <dbReference type="Proteomes" id="UP001501725"/>
    </source>
</evidence>
<dbReference type="EMBL" id="BAABGY010000016">
    <property type="protein sequence ID" value="GAA4342482.1"/>
    <property type="molecule type" value="Genomic_DNA"/>
</dbReference>
<sequence length="80" mass="9397">MLLELEAREHAGRLWQLHVQFIKQMRRSVRFDPCRPRVSVYFRCMFPTFFKLLALLLLLLFLKAEAGAAPPVDTCTETCR</sequence>
<proteinExistence type="predicted"/>
<keyword evidence="2" id="KW-1185">Reference proteome</keyword>
<reference evidence="2" key="1">
    <citation type="journal article" date="2019" name="Int. J. Syst. Evol. Microbiol.">
        <title>The Global Catalogue of Microorganisms (GCM) 10K type strain sequencing project: providing services to taxonomists for standard genome sequencing and annotation.</title>
        <authorList>
            <consortium name="The Broad Institute Genomics Platform"/>
            <consortium name="The Broad Institute Genome Sequencing Center for Infectious Disease"/>
            <person name="Wu L."/>
            <person name="Ma J."/>
        </authorList>
    </citation>
    <scope>NUCLEOTIDE SEQUENCE [LARGE SCALE GENOMIC DNA]</scope>
    <source>
        <strain evidence="2">JCM 17919</strain>
    </source>
</reference>
<gene>
    <name evidence="1" type="ORF">GCM10023184_42010</name>
</gene>
<protein>
    <submittedName>
        <fullName evidence="1">Uncharacterized protein</fullName>
    </submittedName>
</protein>
<dbReference type="Proteomes" id="UP001501725">
    <property type="component" value="Unassembled WGS sequence"/>
</dbReference>